<feature type="region of interest" description="Disordered" evidence="1">
    <location>
        <begin position="79"/>
        <end position="101"/>
    </location>
</feature>
<evidence type="ECO:0000256" key="1">
    <source>
        <dbReference type="SAM" id="MobiDB-lite"/>
    </source>
</evidence>
<proteinExistence type="predicted"/>
<dbReference type="OrthoDB" id="10658243at2759"/>
<evidence type="ECO:0000313" key="2">
    <source>
        <dbReference type="EMBL" id="PYI12581.1"/>
    </source>
</evidence>
<gene>
    <name evidence="2" type="ORF">BO78DRAFT_425011</name>
</gene>
<dbReference type="Proteomes" id="UP000248423">
    <property type="component" value="Unassembled WGS sequence"/>
</dbReference>
<dbReference type="AlphaFoldDB" id="A0A319ESZ4"/>
<dbReference type="VEuPathDB" id="FungiDB:BO78DRAFT_425011"/>
<protein>
    <submittedName>
        <fullName evidence="2">Uncharacterized protein</fullName>
    </submittedName>
</protein>
<reference evidence="2 3" key="1">
    <citation type="submission" date="2018-02" db="EMBL/GenBank/DDBJ databases">
        <title>The genomes of Aspergillus section Nigri reveals drivers in fungal speciation.</title>
        <authorList>
            <consortium name="DOE Joint Genome Institute"/>
            <person name="Vesth T.C."/>
            <person name="Nybo J."/>
            <person name="Theobald S."/>
            <person name="Brandl J."/>
            <person name="Frisvad J.C."/>
            <person name="Nielsen K.F."/>
            <person name="Lyhne E.K."/>
            <person name="Kogle M.E."/>
            <person name="Kuo A."/>
            <person name="Riley R."/>
            <person name="Clum A."/>
            <person name="Nolan M."/>
            <person name="Lipzen A."/>
            <person name="Salamov A."/>
            <person name="Henrissat B."/>
            <person name="Wiebenga A."/>
            <person name="De vries R.P."/>
            <person name="Grigoriev I.V."/>
            <person name="Mortensen U.H."/>
            <person name="Andersen M.R."/>
            <person name="Baker S.E."/>
        </authorList>
    </citation>
    <scope>NUCLEOTIDE SEQUENCE [LARGE SCALE GENOMIC DNA]</scope>
    <source>
        <strain evidence="2 3">CBS 121057</strain>
    </source>
</reference>
<sequence length="129" mass="13862">MREKAQRTGQHYDRLLGRLQQSGQILACSVFILTHGNRSGRNDEGFASKSAERGLGGEALTSAALDSGNQAESFLAQGPVSWTADNQNRTSQPPPFHQTASECLPEFVPPALRFYARLMAPATSLASTG</sequence>
<evidence type="ECO:0000313" key="3">
    <source>
        <dbReference type="Proteomes" id="UP000248423"/>
    </source>
</evidence>
<accession>A0A319ESZ4</accession>
<dbReference type="EMBL" id="KZ826315">
    <property type="protein sequence ID" value="PYI12581.1"/>
    <property type="molecule type" value="Genomic_DNA"/>
</dbReference>
<organism evidence="2 3">
    <name type="scientific">Aspergillus sclerotiicarbonarius (strain CBS 121057 / IBT 28362)</name>
    <dbReference type="NCBI Taxonomy" id="1448318"/>
    <lineage>
        <taxon>Eukaryota</taxon>
        <taxon>Fungi</taxon>
        <taxon>Dikarya</taxon>
        <taxon>Ascomycota</taxon>
        <taxon>Pezizomycotina</taxon>
        <taxon>Eurotiomycetes</taxon>
        <taxon>Eurotiomycetidae</taxon>
        <taxon>Eurotiales</taxon>
        <taxon>Aspergillaceae</taxon>
        <taxon>Aspergillus</taxon>
        <taxon>Aspergillus subgen. Circumdati</taxon>
    </lineage>
</organism>
<keyword evidence="3" id="KW-1185">Reference proteome</keyword>
<name>A0A319ESZ4_ASPSB</name>